<dbReference type="AlphaFoldDB" id="A0A7V7UAP6"/>
<evidence type="ECO:0000256" key="2">
    <source>
        <dbReference type="ARBA" id="ARBA00023015"/>
    </source>
</evidence>
<dbReference type="InterPro" id="IPR036388">
    <property type="entry name" value="WH-like_DNA-bd_sf"/>
</dbReference>
<keyword evidence="10" id="KW-1185">Reference proteome</keyword>
<keyword evidence="2" id="KW-0805">Transcription regulation</keyword>
<dbReference type="Gene3D" id="1.10.10.10">
    <property type="entry name" value="Winged helix-like DNA-binding domain superfamily/Winged helix DNA-binding domain"/>
    <property type="match status" value="1"/>
</dbReference>
<evidence type="ECO:0000256" key="7">
    <source>
        <dbReference type="ARBA" id="ARBA00047207"/>
    </source>
</evidence>
<dbReference type="GO" id="GO:0003700">
    <property type="term" value="F:DNA-binding transcription factor activity"/>
    <property type="evidence" value="ECO:0007669"/>
    <property type="project" value="InterPro"/>
</dbReference>
<evidence type="ECO:0000256" key="6">
    <source>
        <dbReference type="ARBA" id="ARBA00047188"/>
    </source>
</evidence>
<keyword evidence="3" id="KW-0238">DNA-binding</keyword>
<protein>
    <recommendedName>
        <fullName evidence="6">HTH-type transcriptional regulator SarZ</fullName>
    </recommendedName>
    <alternativeName>
        <fullName evidence="7">Staphylococcal accessory regulator Z</fullName>
    </alternativeName>
</protein>
<name>A0A7V7UAP6_9FIRM</name>
<dbReference type="OrthoDB" id="2323705at2"/>
<dbReference type="InterPro" id="IPR036390">
    <property type="entry name" value="WH_DNA-bd_sf"/>
</dbReference>
<evidence type="ECO:0000313" key="9">
    <source>
        <dbReference type="EMBL" id="KAB1435996.1"/>
    </source>
</evidence>
<evidence type="ECO:0000259" key="8">
    <source>
        <dbReference type="PROSITE" id="PS50995"/>
    </source>
</evidence>
<comment type="subcellular location">
    <subcellularLocation>
        <location evidence="1">Cytoplasm</location>
    </subcellularLocation>
</comment>
<dbReference type="GO" id="GO:0005737">
    <property type="term" value="C:cytoplasm"/>
    <property type="evidence" value="ECO:0007669"/>
    <property type="project" value="UniProtKB-SubCell"/>
</dbReference>
<dbReference type="SUPFAM" id="SSF46785">
    <property type="entry name" value="Winged helix' DNA-binding domain"/>
    <property type="match status" value="1"/>
</dbReference>
<keyword evidence="4" id="KW-0804">Transcription</keyword>
<sequence>MMEEKFSILINLLWERCIKNLNNILTEDEANKFSNNDYYYLLVIQSLQKPNLSLIAEKLSLTKPAVSVIVRKLMNMNLITKVQSVEDKRVFIVELTEKGSNILSGDRSIYKWVTDNMADIVDKEEDLKIIEKIIFGLVERLEGMNE</sequence>
<dbReference type="Proteomes" id="UP000461768">
    <property type="component" value="Unassembled WGS sequence"/>
</dbReference>
<evidence type="ECO:0000256" key="3">
    <source>
        <dbReference type="ARBA" id="ARBA00023125"/>
    </source>
</evidence>
<feature type="domain" description="HTH marR-type" evidence="8">
    <location>
        <begin position="1"/>
        <end position="143"/>
    </location>
</feature>
<proteinExistence type="inferred from homology"/>
<evidence type="ECO:0000256" key="5">
    <source>
        <dbReference type="ARBA" id="ARBA00046337"/>
    </source>
</evidence>
<evidence type="ECO:0000256" key="4">
    <source>
        <dbReference type="ARBA" id="ARBA00023163"/>
    </source>
</evidence>
<gene>
    <name evidence="9" type="ORF">F7O84_16645</name>
</gene>
<dbReference type="GO" id="GO:0003677">
    <property type="term" value="F:DNA binding"/>
    <property type="evidence" value="ECO:0007669"/>
    <property type="project" value="UniProtKB-KW"/>
</dbReference>
<evidence type="ECO:0000313" key="10">
    <source>
        <dbReference type="Proteomes" id="UP000461768"/>
    </source>
</evidence>
<dbReference type="PROSITE" id="PS50995">
    <property type="entry name" value="HTH_MARR_2"/>
    <property type="match status" value="1"/>
</dbReference>
<dbReference type="PANTHER" id="PTHR42756:SF1">
    <property type="entry name" value="TRANSCRIPTIONAL REPRESSOR OF EMRAB OPERON"/>
    <property type="match status" value="1"/>
</dbReference>
<dbReference type="InterPro" id="IPR000835">
    <property type="entry name" value="HTH_MarR-typ"/>
</dbReference>
<dbReference type="Pfam" id="PF22381">
    <property type="entry name" value="Staph_reg_Sar_Rot"/>
    <property type="match status" value="1"/>
</dbReference>
<organism evidence="9 10">
    <name type="scientific">Candidatus Galacturonatibacter soehngenii</name>
    <dbReference type="NCBI Taxonomy" id="2307010"/>
    <lineage>
        <taxon>Bacteria</taxon>
        <taxon>Bacillati</taxon>
        <taxon>Bacillota</taxon>
        <taxon>Clostridia</taxon>
        <taxon>Lachnospirales</taxon>
        <taxon>Lachnospiraceae</taxon>
        <taxon>Candidatus Galacturonatibacter</taxon>
    </lineage>
</organism>
<dbReference type="InterPro" id="IPR055166">
    <property type="entry name" value="Transc_reg_Sar_Rot_HTH"/>
</dbReference>
<comment type="caution">
    <text evidence="9">The sequence shown here is derived from an EMBL/GenBank/DDBJ whole genome shotgun (WGS) entry which is preliminary data.</text>
</comment>
<dbReference type="PANTHER" id="PTHR42756">
    <property type="entry name" value="TRANSCRIPTIONAL REGULATOR, MARR"/>
    <property type="match status" value="1"/>
</dbReference>
<dbReference type="SMART" id="SM00347">
    <property type="entry name" value="HTH_MARR"/>
    <property type="match status" value="1"/>
</dbReference>
<reference evidence="9 10" key="2">
    <citation type="submission" date="2020-02" db="EMBL/GenBank/DDBJ databases">
        <title>Candidatus Galacturonibacter soehngenii shows hetero-acetogenic catabolism of galacturonic acid but lacks a canonical carbon monoxide dehydrogenase/acetyl-CoA synthase complex.</title>
        <authorList>
            <person name="Diender M."/>
            <person name="Stouten G.R."/>
            <person name="Petersen J.F."/>
            <person name="Nielsen P.H."/>
            <person name="Dueholm M.S."/>
            <person name="Pronk J.T."/>
            <person name="Van Loosdrecht M.C.M."/>
        </authorList>
    </citation>
    <scope>NUCLEOTIDE SEQUENCE [LARGE SCALE GENOMIC DNA]</scope>
    <source>
        <strain evidence="9">GalUA</strain>
    </source>
</reference>
<dbReference type="EMBL" id="WAGX01000007">
    <property type="protein sequence ID" value="KAB1435996.1"/>
    <property type="molecule type" value="Genomic_DNA"/>
</dbReference>
<comment type="similarity">
    <text evidence="5">Belongs to the SarZ family.</text>
</comment>
<reference evidence="9 10" key="1">
    <citation type="submission" date="2019-09" db="EMBL/GenBank/DDBJ databases">
        <authorList>
            <person name="Valk L.C."/>
        </authorList>
    </citation>
    <scope>NUCLEOTIDE SEQUENCE [LARGE SCALE GENOMIC DNA]</scope>
    <source>
        <strain evidence="9">GalUA</strain>
    </source>
</reference>
<evidence type="ECO:0000256" key="1">
    <source>
        <dbReference type="ARBA" id="ARBA00004496"/>
    </source>
</evidence>
<accession>A0A7V7UAP6</accession>